<keyword evidence="3" id="KW-1185">Reference proteome</keyword>
<dbReference type="Proteomes" id="UP001151079">
    <property type="component" value="Unassembled WGS sequence"/>
</dbReference>
<comment type="caution">
    <text evidence="2">The sequence shown here is derived from an EMBL/GenBank/DDBJ whole genome shotgun (WGS) entry which is preliminary data.</text>
</comment>
<dbReference type="AlphaFoldDB" id="A0A9X3C6Y1"/>
<gene>
    <name evidence="2" type="ORF">OIU83_07280</name>
</gene>
<sequence length="386" mass="46121">MSKKKILFIVSDFYHNGAQREMYEFDSALNKDKFELTILSLVELNTRLDLRDYFYEKHLCLGTKILLLKDFIKKNKKGLVPKILNKILRNSLNLKVRDNNIRNLITLFDNYDKVIFMGEYVYQSLSNSIPVDYFKEIFIFIMCSRFQSESYRNFEKNKQFVFMGGFDNIRQIEYEFEGFSNYKYEFMPLCLTVTNEYNKWQFNERCKTKKIGIFTRLHKDKPLDPFLYAYQVLLSQDYNIELHIFGVGNYKYAEYDRYINNLDLNGKVHFRGHQSDMKITILEEKLDLVWFQGYNNLPAGFAALEVCLTGTPQIFWDFFIGENKQINRLDVVYPHYKDLLAFVEASKKVLYDNKVADLLSDKQFHDVFNNRDIFKNIENIEKILLE</sequence>
<reference evidence="2" key="1">
    <citation type="submission" date="2022-10" db="EMBL/GenBank/DDBJ databases">
        <title>Two novel species of Flavobacterium.</title>
        <authorList>
            <person name="Liu Q."/>
            <person name="Xin Y.-H."/>
        </authorList>
    </citation>
    <scope>NUCLEOTIDE SEQUENCE</scope>
    <source>
        <strain evidence="2">LS1R49</strain>
    </source>
</reference>
<organism evidence="2 3">
    <name type="scientific">Flavobacterium shii</name>
    <dbReference type="NCBI Taxonomy" id="2987687"/>
    <lineage>
        <taxon>Bacteria</taxon>
        <taxon>Pseudomonadati</taxon>
        <taxon>Bacteroidota</taxon>
        <taxon>Flavobacteriia</taxon>
        <taxon>Flavobacteriales</taxon>
        <taxon>Flavobacteriaceae</taxon>
        <taxon>Flavobacterium</taxon>
    </lineage>
</organism>
<evidence type="ECO:0000313" key="2">
    <source>
        <dbReference type="EMBL" id="MCV9927448.1"/>
    </source>
</evidence>
<dbReference type="Pfam" id="PF00534">
    <property type="entry name" value="Glycos_transf_1"/>
    <property type="match status" value="1"/>
</dbReference>
<evidence type="ECO:0000313" key="3">
    <source>
        <dbReference type="Proteomes" id="UP001151079"/>
    </source>
</evidence>
<dbReference type="RefSeq" id="WP_264205586.1">
    <property type="nucleotide sequence ID" value="NZ_JAOZEW010000005.1"/>
</dbReference>
<protein>
    <recommendedName>
        <fullName evidence="1">Glycosyl transferase family 1 domain-containing protein</fullName>
    </recommendedName>
</protein>
<name>A0A9X3C6Y1_9FLAO</name>
<feature type="domain" description="Glycosyl transferase family 1" evidence="1">
    <location>
        <begin position="198"/>
        <end position="355"/>
    </location>
</feature>
<dbReference type="EMBL" id="JAOZEW010000005">
    <property type="protein sequence ID" value="MCV9927448.1"/>
    <property type="molecule type" value="Genomic_DNA"/>
</dbReference>
<accession>A0A9X3C6Y1</accession>
<dbReference type="SUPFAM" id="SSF53756">
    <property type="entry name" value="UDP-Glycosyltransferase/glycogen phosphorylase"/>
    <property type="match status" value="1"/>
</dbReference>
<proteinExistence type="predicted"/>
<dbReference type="Gene3D" id="3.40.50.2000">
    <property type="entry name" value="Glycogen Phosphorylase B"/>
    <property type="match status" value="1"/>
</dbReference>
<dbReference type="GO" id="GO:0016757">
    <property type="term" value="F:glycosyltransferase activity"/>
    <property type="evidence" value="ECO:0007669"/>
    <property type="project" value="InterPro"/>
</dbReference>
<evidence type="ECO:0000259" key="1">
    <source>
        <dbReference type="Pfam" id="PF00534"/>
    </source>
</evidence>
<dbReference type="InterPro" id="IPR001296">
    <property type="entry name" value="Glyco_trans_1"/>
</dbReference>